<comment type="caution">
    <text evidence="1">The sequence shown here is derived from an EMBL/GenBank/DDBJ whole genome shotgun (WGS) entry which is preliminary data.</text>
</comment>
<organism evidence="1 2">
    <name type="scientific">Aestuariivirga litoralis</name>
    <dbReference type="NCBI Taxonomy" id="2650924"/>
    <lineage>
        <taxon>Bacteria</taxon>
        <taxon>Pseudomonadati</taxon>
        <taxon>Pseudomonadota</taxon>
        <taxon>Alphaproteobacteria</taxon>
        <taxon>Hyphomicrobiales</taxon>
        <taxon>Aestuariivirgaceae</taxon>
        <taxon>Aestuariivirga</taxon>
    </lineage>
</organism>
<evidence type="ECO:0000313" key="1">
    <source>
        <dbReference type="EMBL" id="PZF78794.1"/>
    </source>
</evidence>
<dbReference type="Proteomes" id="UP000248795">
    <property type="component" value="Unassembled WGS sequence"/>
</dbReference>
<dbReference type="AlphaFoldDB" id="A0A2W2BEV4"/>
<keyword evidence="2" id="KW-1185">Reference proteome</keyword>
<reference evidence="2" key="1">
    <citation type="submission" date="2018-06" db="EMBL/GenBank/DDBJ databases">
        <title>Aestuariibacter litoralis strain KCTC 52945T.</title>
        <authorList>
            <person name="Li X."/>
            <person name="Salam N."/>
            <person name="Li J.-L."/>
            <person name="Chen Y.-M."/>
            <person name="Yang Z.-W."/>
            <person name="Zhang L.-Y."/>
            <person name="Han M.-X."/>
            <person name="Xiao M."/>
            <person name="Li W.-J."/>
        </authorList>
    </citation>
    <scope>NUCLEOTIDE SEQUENCE [LARGE SCALE GENOMIC DNA]</scope>
    <source>
        <strain evidence="2">KCTC 52945</strain>
    </source>
</reference>
<gene>
    <name evidence="1" type="ORF">DK847_03080</name>
</gene>
<evidence type="ECO:0000313" key="2">
    <source>
        <dbReference type="Proteomes" id="UP000248795"/>
    </source>
</evidence>
<sequence>MRSVILKTGDGVQHALARLQTIPLLQGLRELGQDAAMVTLPPLNRSARLLRRAFPHATGTAAAQLQALEGASHVFFLYNERRSAELAREARRRMACKAVCFASDVYGIDDYVKLAAFVDVFLAPTRWHRDVIQSAVQTPVFHVPEAVDPIALPPGPQASEVSNANRLLWFGYPESFRKSMCHLLPAAFAQAAFDPGRFGIITAPSSQLLPGVAHQDFDPDSFYVRAQAFSYALLSHFCYDGSLNTIIKSPNKMVTSIVRGLVPLPSTTPAYMELAGRYGLDALAYDGPRQLADRLRGLDFDRDRKAFGLARIRDELLRELAPARIARTVLECL</sequence>
<protein>
    <recommendedName>
        <fullName evidence="3">Glycosyltransferase family 1 protein</fullName>
    </recommendedName>
</protein>
<dbReference type="EMBL" id="QKVK01000001">
    <property type="protein sequence ID" value="PZF78794.1"/>
    <property type="molecule type" value="Genomic_DNA"/>
</dbReference>
<proteinExistence type="predicted"/>
<name>A0A2W2BEV4_9HYPH</name>
<dbReference type="RefSeq" id="WP_111196122.1">
    <property type="nucleotide sequence ID" value="NZ_QKVK01000001.1"/>
</dbReference>
<evidence type="ECO:0008006" key="3">
    <source>
        <dbReference type="Google" id="ProtNLM"/>
    </source>
</evidence>
<accession>A0A2W2BEV4</accession>